<organism evidence="7 8">
    <name type="scientific">Hoeflea algicola</name>
    <dbReference type="NCBI Taxonomy" id="2983763"/>
    <lineage>
        <taxon>Bacteria</taxon>
        <taxon>Pseudomonadati</taxon>
        <taxon>Pseudomonadota</taxon>
        <taxon>Alphaproteobacteria</taxon>
        <taxon>Hyphomicrobiales</taxon>
        <taxon>Rhizobiaceae</taxon>
        <taxon>Hoeflea</taxon>
    </lineage>
</organism>
<dbReference type="PANTHER" id="PTHR30293:SF0">
    <property type="entry name" value="NITROGEN ASSIMILATION REGULATORY PROTEIN NAC"/>
    <property type="match status" value="1"/>
</dbReference>
<dbReference type="PRINTS" id="PR00039">
    <property type="entry name" value="HTHLYSR"/>
</dbReference>
<dbReference type="InterPro" id="IPR036388">
    <property type="entry name" value="WH-like_DNA-bd_sf"/>
</dbReference>
<dbReference type="Gene3D" id="1.10.10.10">
    <property type="entry name" value="Winged helix-like DNA-binding domain superfamily/Winged helix DNA-binding domain"/>
    <property type="match status" value="1"/>
</dbReference>
<dbReference type="SUPFAM" id="SSF46785">
    <property type="entry name" value="Winged helix' DNA-binding domain"/>
    <property type="match status" value="1"/>
</dbReference>
<gene>
    <name evidence="7" type="ORF">OEG84_16425</name>
</gene>
<proteinExistence type="inferred from homology"/>
<dbReference type="Pfam" id="PF03466">
    <property type="entry name" value="LysR_substrate"/>
    <property type="match status" value="1"/>
</dbReference>
<protein>
    <submittedName>
        <fullName evidence="7">LysR family transcriptional regulator</fullName>
    </submittedName>
</protein>
<dbReference type="EMBL" id="JAOVZR010000001">
    <property type="protein sequence ID" value="MCY0149250.1"/>
    <property type="molecule type" value="Genomic_DNA"/>
</dbReference>
<accession>A0ABT3ZBR5</accession>
<evidence type="ECO:0000259" key="6">
    <source>
        <dbReference type="PROSITE" id="PS50931"/>
    </source>
</evidence>
<evidence type="ECO:0000256" key="2">
    <source>
        <dbReference type="ARBA" id="ARBA00023015"/>
    </source>
</evidence>
<reference evidence="7" key="1">
    <citation type="submission" date="2022-10" db="EMBL/GenBank/DDBJ databases">
        <title>Hoeflea sp. G2-23, isolated from marine algae.</title>
        <authorList>
            <person name="Kristyanto S."/>
            <person name="Kim J.M."/>
            <person name="Jeon C.O."/>
        </authorList>
    </citation>
    <scope>NUCLEOTIDE SEQUENCE</scope>
    <source>
        <strain evidence="7">G2-23</strain>
    </source>
</reference>
<evidence type="ECO:0000256" key="5">
    <source>
        <dbReference type="ARBA" id="ARBA00023163"/>
    </source>
</evidence>
<keyword evidence="4" id="KW-0010">Activator</keyword>
<keyword evidence="2" id="KW-0805">Transcription regulation</keyword>
<name>A0ABT3ZBR5_9HYPH</name>
<evidence type="ECO:0000313" key="7">
    <source>
        <dbReference type="EMBL" id="MCY0149250.1"/>
    </source>
</evidence>
<keyword evidence="3" id="KW-0238">DNA-binding</keyword>
<dbReference type="SUPFAM" id="SSF53850">
    <property type="entry name" value="Periplasmic binding protein-like II"/>
    <property type="match status" value="1"/>
</dbReference>
<keyword evidence="5" id="KW-0804">Transcription</keyword>
<evidence type="ECO:0000256" key="1">
    <source>
        <dbReference type="ARBA" id="ARBA00009437"/>
    </source>
</evidence>
<comment type="caution">
    <text evidence="7">The sequence shown here is derived from an EMBL/GenBank/DDBJ whole genome shotgun (WGS) entry which is preliminary data.</text>
</comment>
<dbReference type="RefSeq" id="WP_267654751.1">
    <property type="nucleotide sequence ID" value="NZ_JAOVZR010000001.1"/>
</dbReference>
<dbReference type="InterPro" id="IPR005119">
    <property type="entry name" value="LysR_subst-bd"/>
</dbReference>
<keyword evidence="8" id="KW-1185">Reference proteome</keyword>
<dbReference type="Pfam" id="PF00126">
    <property type="entry name" value="HTH_1"/>
    <property type="match status" value="1"/>
</dbReference>
<dbReference type="Proteomes" id="UP001073227">
    <property type="component" value="Unassembled WGS sequence"/>
</dbReference>
<dbReference type="PROSITE" id="PS50931">
    <property type="entry name" value="HTH_LYSR"/>
    <property type="match status" value="1"/>
</dbReference>
<evidence type="ECO:0000256" key="3">
    <source>
        <dbReference type="ARBA" id="ARBA00023125"/>
    </source>
</evidence>
<dbReference type="Gene3D" id="3.40.190.290">
    <property type="match status" value="1"/>
</dbReference>
<dbReference type="InterPro" id="IPR036390">
    <property type="entry name" value="WH_DNA-bd_sf"/>
</dbReference>
<dbReference type="PANTHER" id="PTHR30293">
    <property type="entry name" value="TRANSCRIPTIONAL REGULATORY PROTEIN NAC-RELATED"/>
    <property type="match status" value="1"/>
</dbReference>
<feature type="domain" description="HTH lysR-type" evidence="6">
    <location>
        <begin position="10"/>
        <end position="67"/>
    </location>
</feature>
<evidence type="ECO:0000313" key="8">
    <source>
        <dbReference type="Proteomes" id="UP001073227"/>
    </source>
</evidence>
<sequence>MSKKNKHTSIDLRQLGYFVAIADTGTISSAAARIGISQPSLSEMLARMENQLEVKLVVRRVRGTQLTDAGLALAKFSRDILRSVDLALDEVRHIGGEARGPVAIGLPPSVALLLSVPLAETVWADLPLVKLRIVESMSGYVLEWIENEHIDFGVVYQGLDVGHLDSQPLLSEELFLVTAPDNWPNAERIDGCAVEPIEFEKLAELPLVIPSRQHGLREVIERYARAHNLTLNIVMEIDALRHIVAMVSRASAYTILSHAAVMDEVARGELILVPVAKPVMKRTASIVRKRGRPITAASLAVENLFFSILHELIQRHNLRAELARMP</sequence>
<comment type="similarity">
    <text evidence="1">Belongs to the LysR transcriptional regulatory family.</text>
</comment>
<dbReference type="InterPro" id="IPR000847">
    <property type="entry name" value="LysR_HTH_N"/>
</dbReference>
<evidence type="ECO:0000256" key="4">
    <source>
        <dbReference type="ARBA" id="ARBA00023159"/>
    </source>
</evidence>